<organism evidence="3 4">
    <name type="scientific">Marinobacter salexigens</name>
    <dbReference type="NCBI Taxonomy" id="1925763"/>
    <lineage>
        <taxon>Bacteria</taxon>
        <taxon>Pseudomonadati</taxon>
        <taxon>Pseudomonadota</taxon>
        <taxon>Gammaproteobacteria</taxon>
        <taxon>Pseudomonadales</taxon>
        <taxon>Marinobacteraceae</taxon>
        <taxon>Marinobacter</taxon>
    </lineage>
</organism>
<dbReference type="RefSeq" id="WP_216007082.1">
    <property type="nucleotide sequence ID" value="NZ_JAHKPV010000001.1"/>
</dbReference>
<comment type="caution">
    <text evidence="3">The sequence shown here is derived from an EMBL/GenBank/DDBJ whole genome shotgun (WGS) entry which is preliminary data.</text>
</comment>
<evidence type="ECO:0000313" key="4">
    <source>
        <dbReference type="Proteomes" id="UP000753376"/>
    </source>
</evidence>
<name>A0ABS6A4W8_9GAMM</name>
<protein>
    <submittedName>
        <fullName evidence="3">THxN family PEP-CTERM protein</fullName>
    </submittedName>
</protein>
<evidence type="ECO:0000259" key="2">
    <source>
        <dbReference type="Pfam" id="PF07589"/>
    </source>
</evidence>
<dbReference type="NCBIfam" id="TIGR02595">
    <property type="entry name" value="PEP_CTERM"/>
    <property type="match status" value="1"/>
</dbReference>
<evidence type="ECO:0000256" key="1">
    <source>
        <dbReference type="SAM" id="SignalP"/>
    </source>
</evidence>
<dbReference type="Proteomes" id="UP000753376">
    <property type="component" value="Unassembled WGS sequence"/>
</dbReference>
<feature type="chain" id="PRO_5046465116" evidence="1">
    <location>
        <begin position="23"/>
        <end position="231"/>
    </location>
</feature>
<dbReference type="InterPro" id="IPR047995">
    <property type="entry name" value="Choice_anch_K"/>
</dbReference>
<keyword evidence="1" id="KW-0732">Signal</keyword>
<feature type="domain" description="Ice-binding protein C-terminal" evidence="2">
    <location>
        <begin position="206"/>
        <end position="229"/>
    </location>
</feature>
<reference evidence="3 4" key="1">
    <citation type="submission" date="2021-05" db="EMBL/GenBank/DDBJ databases">
        <title>Draft genomes of bacteria isolated from model marine particles.</title>
        <authorList>
            <person name="Datta M.S."/>
            <person name="Schwartzman J.A."/>
            <person name="Enke T.N."/>
            <person name="Saavedra J."/>
            <person name="Cermak N."/>
            <person name="Cordero O.X."/>
        </authorList>
    </citation>
    <scope>NUCLEOTIDE SEQUENCE [LARGE SCALE GENOMIC DNA]</scope>
    <source>
        <strain evidence="3 4">D2M19</strain>
    </source>
</reference>
<dbReference type="NCBIfam" id="NF038125">
    <property type="entry name" value="PEP_CTERM_THxN"/>
    <property type="match status" value="1"/>
</dbReference>
<evidence type="ECO:0000313" key="3">
    <source>
        <dbReference type="EMBL" id="MBU2873243.1"/>
    </source>
</evidence>
<dbReference type="EMBL" id="JAHKPV010000001">
    <property type="protein sequence ID" value="MBU2873243.1"/>
    <property type="molecule type" value="Genomic_DNA"/>
</dbReference>
<feature type="signal peptide" evidence="1">
    <location>
        <begin position="1"/>
        <end position="22"/>
    </location>
</feature>
<gene>
    <name evidence="3" type="ORF">KO508_04395</name>
</gene>
<sequence>MKMLAKGSIGALLLAAAMSAAAFPVNVTSIDGTFENTTGNGVNGNGTSLISWGNGIQSSYEFTGATPLPVINDDSAFVLGMLTHTNNQVSGGTLTSADLAVTLGFSAAGITGAGEGEFVFTHNETPDTACTGTLFLGICWFGSFTGDVDDTITQTGASVTSSDFILGGVEYSLELLGLSADGSTPENTVQDYNLWARLNATALPVSVPEPGTLALLGLGLAGLGMARRRKA</sequence>
<keyword evidence="4" id="KW-1185">Reference proteome</keyword>
<accession>A0ABS6A4W8</accession>
<proteinExistence type="predicted"/>
<dbReference type="NCBIfam" id="NF038131">
    <property type="entry name" value="choice_anch_K"/>
    <property type="match status" value="1"/>
</dbReference>
<dbReference type="Pfam" id="PF07589">
    <property type="entry name" value="PEP-CTERM"/>
    <property type="match status" value="1"/>
</dbReference>
<dbReference type="InterPro" id="IPR013424">
    <property type="entry name" value="Ice-binding_C"/>
</dbReference>